<proteinExistence type="predicted"/>
<dbReference type="AlphaFoldDB" id="A0A420ZBJ2"/>
<evidence type="ECO:0000313" key="2">
    <source>
        <dbReference type="Proteomes" id="UP000281261"/>
    </source>
</evidence>
<accession>A0A420ZBJ2</accession>
<dbReference type="PANTHER" id="PTHR28055:SF1">
    <property type="entry name" value="ALTERED INHERITANCE OF MITOCHONDRIA PROTEIN 41, MITOCHONDRIAL"/>
    <property type="match status" value="1"/>
</dbReference>
<dbReference type="InterPro" id="IPR042184">
    <property type="entry name" value="YqeY/Aim41_N"/>
</dbReference>
<dbReference type="InterPro" id="IPR019004">
    <property type="entry name" value="YqeY/Aim41"/>
</dbReference>
<dbReference type="GO" id="GO:0016884">
    <property type="term" value="F:carbon-nitrogen ligase activity, with glutamine as amido-N-donor"/>
    <property type="evidence" value="ECO:0007669"/>
    <property type="project" value="InterPro"/>
</dbReference>
<sequence>MVLKEQISEDIKAAMKAGQSETVSVLRMLMAAFNNMEIEKRVKGEVKEDDYVGVVKKETKKRKEAIEAYKAAGRAEAQRKEEIELEVLSKYLPEEMSESDIKKVVDEVIAERSEDLSNLGMIIGEVVKRTQGRADGGVISKLVRERLG</sequence>
<dbReference type="Pfam" id="PF09424">
    <property type="entry name" value="YqeY"/>
    <property type="match status" value="1"/>
</dbReference>
<gene>
    <name evidence="1" type="ORF">DRH29_04730</name>
</gene>
<protein>
    <submittedName>
        <fullName evidence="1">GatB/YqeY domain-containing protein</fullName>
    </submittedName>
</protein>
<evidence type="ECO:0000313" key="1">
    <source>
        <dbReference type="EMBL" id="RLC36354.1"/>
    </source>
</evidence>
<dbReference type="EMBL" id="QMNG01000064">
    <property type="protein sequence ID" value="RLC36354.1"/>
    <property type="molecule type" value="Genomic_DNA"/>
</dbReference>
<dbReference type="InterPro" id="IPR003789">
    <property type="entry name" value="Asn/Gln_tRNA_amidoTrase-B-like"/>
</dbReference>
<dbReference type="Gene3D" id="1.10.10.410">
    <property type="match status" value="1"/>
</dbReference>
<dbReference type="SUPFAM" id="SSF89095">
    <property type="entry name" value="GatB/YqeY motif"/>
    <property type="match status" value="1"/>
</dbReference>
<dbReference type="InterPro" id="IPR023168">
    <property type="entry name" value="GatB_Yqey_C_2"/>
</dbReference>
<dbReference type="Gene3D" id="1.10.1510.10">
    <property type="entry name" value="Uncharacterised protein YqeY/AIM41 PF09424, N-terminal domain"/>
    <property type="match status" value="1"/>
</dbReference>
<organism evidence="1 2">
    <name type="scientific">candidate division Kazan bacterium</name>
    <dbReference type="NCBI Taxonomy" id="2202143"/>
    <lineage>
        <taxon>Bacteria</taxon>
        <taxon>Bacteria division Kazan-3B-28</taxon>
    </lineage>
</organism>
<dbReference type="Proteomes" id="UP000281261">
    <property type="component" value="Unassembled WGS sequence"/>
</dbReference>
<dbReference type="PANTHER" id="PTHR28055">
    <property type="entry name" value="ALTERED INHERITANCE OF MITOCHONDRIA PROTEIN 41, MITOCHONDRIAL"/>
    <property type="match status" value="1"/>
</dbReference>
<name>A0A420ZBJ2_UNCK3</name>
<reference evidence="1 2" key="1">
    <citation type="submission" date="2018-06" db="EMBL/GenBank/DDBJ databases">
        <title>Extensive metabolic versatility and redundancy in microbially diverse, dynamic hydrothermal sediments.</title>
        <authorList>
            <person name="Dombrowski N."/>
            <person name="Teske A."/>
            <person name="Baker B.J."/>
        </authorList>
    </citation>
    <scope>NUCLEOTIDE SEQUENCE [LARGE SCALE GENOMIC DNA]</scope>
    <source>
        <strain evidence="1">B79_G16</strain>
    </source>
</reference>
<comment type="caution">
    <text evidence="1">The sequence shown here is derived from an EMBL/GenBank/DDBJ whole genome shotgun (WGS) entry which is preliminary data.</text>
</comment>